<accession>A0A9Q5I3X0</accession>
<dbReference type="Gene3D" id="2.130.10.10">
    <property type="entry name" value="YVTN repeat-like/Quinoprotein amine dehydrogenase"/>
    <property type="match status" value="1"/>
</dbReference>
<gene>
    <name evidence="5" type="ORF">A7U60_g1686</name>
</gene>
<feature type="repeat" description="WD" evidence="3">
    <location>
        <begin position="939"/>
        <end position="961"/>
    </location>
</feature>
<dbReference type="Proteomes" id="UP000757232">
    <property type="component" value="Unassembled WGS sequence"/>
</dbReference>
<dbReference type="PROSITE" id="PS00678">
    <property type="entry name" value="WD_REPEATS_1"/>
    <property type="match status" value="2"/>
</dbReference>
<dbReference type="InterPro" id="IPR019775">
    <property type="entry name" value="WD40_repeat_CS"/>
</dbReference>
<organism evidence="5 6">
    <name type="scientific">Sanghuangporus baumii</name>
    <name type="common">Phellinus baumii</name>
    <dbReference type="NCBI Taxonomy" id="108892"/>
    <lineage>
        <taxon>Eukaryota</taxon>
        <taxon>Fungi</taxon>
        <taxon>Dikarya</taxon>
        <taxon>Basidiomycota</taxon>
        <taxon>Agaricomycotina</taxon>
        <taxon>Agaricomycetes</taxon>
        <taxon>Hymenochaetales</taxon>
        <taxon>Hymenochaetaceae</taxon>
        <taxon>Sanghuangporus</taxon>
    </lineage>
</organism>
<name>A0A9Q5I3X0_SANBA</name>
<evidence type="ECO:0000313" key="6">
    <source>
        <dbReference type="Proteomes" id="UP000757232"/>
    </source>
</evidence>
<dbReference type="SUPFAM" id="SSF50978">
    <property type="entry name" value="WD40 repeat-like"/>
    <property type="match status" value="1"/>
</dbReference>
<dbReference type="AlphaFoldDB" id="A0A9Q5I3X0"/>
<dbReference type="Gene3D" id="3.40.50.300">
    <property type="entry name" value="P-loop containing nucleotide triphosphate hydrolases"/>
    <property type="match status" value="1"/>
</dbReference>
<keyword evidence="6" id="KW-1185">Reference proteome</keyword>
<reference evidence="5" key="1">
    <citation type="submission" date="2016-06" db="EMBL/GenBank/DDBJ databases">
        <title>Draft Genome sequence of the fungus Inonotus baumii.</title>
        <authorList>
            <person name="Zhu H."/>
            <person name="Lin W."/>
        </authorList>
    </citation>
    <scope>NUCLEOTIDE SEQUENCE</scope>
    <source>
        <strain evidence="5">821</strain>
    </source>
</reference>
<feature type="domain" description="Nephrocystin 3-like N-terminal" evidence="4">
    <location>
        <begin position="426"/>
        <end position="567"/>
    </location>
</feature>
<evidence type="ECO:0000256" key="3">
    <source>
        <dbReference type="PROSITE-ProRule" id="PRU00221"/>
    </source>
</evidence>
<dbReference type="PANTHER" id="PTHR19848:SF8">
    <property type="entry name" value="F-BOX AND WD REPEAT DOMAIN CONTAINING 7"/>
    <property type="match status" value="1"/>
</dbReference>
<dbReference type="SUPFAM" id="SSF52540">
    <property type="entry name" value="P-loop containing nucleoside triphosphate hydrolases"/>
    <property type="match status" value="1"/>
</dbReference>
<dbReference type="InterPro" id="IPR027417">
    <property type="entry name" value="P-loop_NTPase"/>
</dbReference>
<keyword evidence="2" id="KW-0677">Repeat</keyword>
<proteinExistence type="predicted"/>
<dbReference type="PANTHER" id="PTHR19848">
    <property type="entry name" value="WD40 REPEAT PROTEIN"/>
    <property type="match status" value="1"/>
</dbReference>
<dbReference type="SMART" id="SM00320">
    <property type="entry name" value="WD40"/>
    <property type="match status" value="3"/>
</dbReference>
<keyword evidence="1 3" id="KW-0853">WD repeat</keyword>
<dbReference type="PROSITE" id="PS50294">
    <property type="entry name" value="WD_REPEATS_REGION"/>
    <property type="match status" value="1"/>
</dbReference>
<dbReference type="Pfam" id="PF24883">
    <property type="entry name" value="NPHP3_N"/>
    <property type="match status" value="1"/>
</dbReference>
<evidence type="ECO:0000313" key="5">
    <source>
        <dbReference type="EMBL" id="OCB91049.1"/>
    </source>
</evidence>
<dbReference type="InterPro" id="IPR036322">
    <property type="entry name" value="WD40_repeat_dom_sf"/>
</dbReference>
<protein>
    <submittedName>
        <fullName evidence="5">WD40 repeat-like protein</fullName>
    </submittedName>
</protein>
<feature type="repeat" description="WD" evidence="3">
    <location>
        <begin position="963"/>
        <end position="1004"/>
    </location>
</feature>
<dbReference type="Pfam" id="PF00400">
    <property type="entry name" value="WD40"/>
    <property type="match status" value="2"/>
</dbReference>
<evidence type="ECO:0000256" key="1">
    <source>
        <dbReference type="ARBA" id="ARBA00022574"/>
    </source>
</evidence>
<evidence type="ECO:0000259" key="4">
    <source>
        <dbReference type="Pfam" id="PF24883"/>
    </source>
</evidence>
<evidence type="ECO:0000256" key="2">
    <source>
        <dbReference type="ARBA" id="ARBA00022737"/>
    </source>
</evidence>
<sequence length="1075" mass="121261">MIIPPPNDLVEFHPSILSVGVQKQAKSSIWTDHRHLWNMRPRWKFFGRSARALVCTNFSQPAAQSAPSTLGKYLHRFLQIRMRVLPSSLTFSVEDDLDASAEGTYSEHELSEAGRSADASGIGAFEYVLAKVRKYEQELGADNDWLADDALGLPPLAGTNTDGFTANKANTCRPPPTSASHDSSDDFIHIQNIKASLEERKKKGTFFLILRADDGRTFKSSKYMEGEEIEWAIEDVCLVQRRFFLPNKKTVFLDFDVKELRVNTIFDIPPVGSSRARVTVESKGYGPFVDIIRRLLEESQQRLSTMKVFLEKLGKACEVLNRITRYVEPMADIHPAVSAVVSAVTLLRDLLGDRMGEINSYREEFGKLKETFQWCIRVETWKTALKIDPRTEHLVLSQLHPALNAFYDAEKSCLENTRKDVFLRIKEWSFRGPVLFWLYGVEGTGKTTMCHTVARSLDEEDRLAACFFWDKNDRDRRQAERFLPTLSYQLAKWRLGSQFELLFRNPFSKLGQSKFSESRPPRERHLVIVLDGLDESCDSIPARRALAGFVREISTLVPWLKVFVSSRRPPELEDCFAFDGSSHLGLDYPSYDLRGEIKELVAQSSIEQKADGNSFACDKLYRRFINNVIDSQRHDVDMMPLVRNVLGVASCSALNRPLTENALIHFLEPFHPELTASAFHDSTTSLKPILFVNAEGTLHLIFPLKSFLAFMSNRYRSGWISVDIGSVNVTIARRCLDTMRTGLKFNMCDLESSYLENKAISDLACRVKENIPESLQYSYSYWMEHIAQGRDGRVLQGFVVDLLSSTRFLYWIEVLSLPSALESGKDMLLKCREMLQLRSDNPEIITAAIELSAFLDDFHHAVKTSTPHIYVSALSWRIENSFIHKRLGSDFRCHFPLLSEDSALSTEARDTFWVVRDTKQDWNAVRFANVVTHSPKKRIASGREDGTIRIWDAQTGTPIGSPKKGHKSFVRAVAYSPDGTKLMSGSDDGVLRIWDADSLDALGEPLKVDAGYISALQFSPGGMRVASAGAALRIWDAQSGGTVGESRSITAGNKRYIINCLRYSADGSKVVCGLP</sequence>
<dbReference type="InterPro" id="IPR015943">
    <property type="entry name" value="WD40/YVTN_repeat-like_dom_sf"/>
</dbReference>
<dbReference type="EMBL" id="LNZH02000107">
    <property type="protein sequence ID" value="OCB91049.1"/>
    <property type="molecule type" value="Genomic_DNA"/>
</dbReference>
<dbReference type="PROSITE" id="PS50082">
    <property type="entry name" value="WD_REPEATS_2"/>
    <property type="match status" value="2"/>
</dbReference>
<dbReference type="InterPro" id="IPR056884">
    <property type="entry name" value="NPHP3-like_N"/>
</dbReference>
<dbReference type="InterPro" id="IPR001680">
    <property type="entry name" value="WD40_rpt"/>
</dbReference>
<comment type="caution">
    <text evidence="5">The sequence shown here is derived from an EMBL/GenBank/DDBJ whole genome shotgun (WGS) entry which is preliminary data.</text>
</comment>
<dbReference type="OrthoDB" id="3269932at2759"/>